<evidence type="ECO:0000256" key="1">
    <source>
        <dbReference type="ARBA" id="ARBA00004123"/>
    </source>
</evidence>
<keyword evidence="10" id="KW-0234">DNA repair</keyword>
<keyword evidence="11" id="KW-0539">Nucleus</keyword>
<dbReference type="GO" id="GO:0003697">
    <property type="term" value="F:single-stranded DNA binding"/>
    <property type="evidence" value="ECO:0007669"/>
    <property type="project" value="TreeGrafter"/>
</dbReference>
<feature type="compositionally biased region" description="Basic and acidic residues" evidence="13">
    <location>
        <begin position="798"/>
        <end position="810"/>
    </location>
</feature>
<keyword evidence="5" id="KW-0547">Nucleotide-binding</keyword>
<dbReference type="PANTHER" id="PTHR19306:SF6">
    <property type="entry name" value="STRUCTURAL MAINTENANCE OF CHROMOSOMES PROTEIN 6"/>
    <property type="match status" value="1"/>
</dbReference>
<comment type="caution">
    <text evidence="15">The sequence shown here is derived from an EMBL/GenBank/DDBJ whole genome shotgun (WGS) entry which is preliminary data.</text>
</comment>
<evidence type="ECO:0000256" key="2">
    <source>
        <dbReference type="ARBA" id="ARBA00004286"/>
    </source>
</evidence>
<feature type="domain" description="RecF/RecN/SMC N-terminal" evidence="14">
    <location>
        <begin position="103"/>
        <end position="1115"/>
    </location>
</feature>
<sequence>MAPAKRQWSVEDDGETEIVEVVSARSSLQQASASLTGRAQDQELTAGQRKKPRISYDEPEEDEPSEDDSDEERFQEQATQFLTQQRNKKVLQNNPAENGIIESVTCTNFMCHGYLEIGIGPLINFIIGHNGSGKSAILTAITICLGGKATATNRGQSLKSFIKEGEESAMLSVKIKNTADNAYQQEIYGDSIIVERHFSRSGSSSFKLKSSTGRLMSTKKADLEDICDYYALQIDNPMNVLTQDMARQFLNNSTPTEKYKFFMKGTQLEHLDGDYLVVEQNLEAIDQDLWKKMEDLNVFRERHEKARHILSLSEKQDSLRHRIRTLTYMMAWAQVEEQEKKLRMCINKLARMDEKIGALEMKAAGLNEAFSQIEQSSEHAVRGVEDAKSALTPLQEEKDRIKREHDRFKAEQMALHTEQRAISGEIKAAEDRIRKAEKDIADEHQRLSDADGGAHDLRRAEIEEKREETNAAKRRFREHEDELPALEDNRSRAEREYNETLEPMKFKRTDVQHSEDRLNSLIRDRGQQQQSYPPNMQRLLSAIRQDDGFQQKPIGPMGAHVRLLKPLWSSILEKSLGGALESFIVTSKQDQTRLSGLMDRNGCTCQILITNNSTIDTRGKEPDERFDTALRVVDIDNDLVRKQLVINQVIDQTILIQDRQEAIDTMNSERLRNVKQCFSFNIRPGEAVRLAYGWGGGLSQSHQAAFRGSPRMKTDVEYQINSQRETLQTLKSELNQLEQTSREMQKRLIACEQAIVKHKRVAIQRKIEMQQTQNVVEELQDALDNDRVEEGRLEALKEQLEDTKEDKSTHESSYGESVVAKDKNNESLRKTRDEMASMDTQIKEAEAKVLKAESKATKCANQRQAALRDMNTAFENVNASKEERDTFTREREEHVRVVETFIKEANKFCPRVPVEHGETGDSIDRKLVKLKKDLKEAEKRVGGTRAALTIAAANAAEALDQAETEVKSIEELAQLLKIALVNRRDRWKQFQKFITARARVQFMYLLSERGFRGQLQTNHKEKKLDLQVEPDETLKQNKGRKTMTLSGGEKSFSTICLLLSLWEAMGAPIRCLDEFDVFMDPVNRQISMGMMIQAARRSIGKQFILITPQSMSSIDPQEDVKVIKMADPERGKQARLHNMMQDSPA</sequence>
<dbReference type="Gene3D" id="3.40.50.300">
    <property type="entry name" value="P-loop containing nucleotide triphosphate hydrolases"/>
    <property type="match status" value="2"/>
</dbReference>
<dbReference type="GO" id="GO:0005524">
    <property type="term" value="F:ATP binding"/>
    <property type="evidence" value="ECO:0007669"/>
    <property type="project" value="UniProtKB-KW"/>
</dbReference>
<feature type="region of interest" description="Disordered" evidence="13">
    <location>
        <begin position="29"/>
        <end position="75"/>
    </location>
</feature>
<keyword evidence="16" id="KW-1185">Reference proteome</keyword>
<evidence type="ECO:0000256" key="5">
    <source>
        <dbReference type="ARBA" id="ARBA00022741"/>
    </source>
</evidence>
<feature type="region of interest" description="Disordered" evidence="13">
    <location>
        <begin position="798"/>
        <end position="825"/>
    </location>
</feature>
<reference evidence="15" key="1">
    <citation type="submission" date="2022-11" db="EMBL/GenBank/DDBJ databases">
        <title>Chromosomal genome sequence assembly and mating type (MAT) locus characterization of the leprose asexual lichenized fungus Lepraria neglecta (Nyl.) Erichsen.</title>
        <authorList>
            <person name="Allen J.L."/>
            <person name="Pfeffer B."/>
        </authorList>
    </citation>
    <scope>NUCLEOTIDE SEQUENCE</scope>
    <source>
        <strain evidence="15">Allen 5258</strain>
    </source>
</reference>
<comment type="similarity">
    <text evidence="3">Belongs to the SMC family. SMC6 subfamily.</text>
</comment>
<dbReference type="InterPro" id="IPR027417">
    <property type="entry name" value="P-loop_NTPase"/>
</dbReference>
<evidence type="ECO:0000313" key="15">
    <source>
        <dbReference type="EMBL" id="KAK3168043.1"/>
    </source>
</evidence>
<evidence type="ECO:0000256" key="10">
    <source>
        <dbReference type="ARBA" id="ARBA00023204"/>
    </source>
</evidence>
<dbReference type="InterPro" id="IPR003395">
    <property type="entry name" value="RecF/RecN/SMC_N"/>
</dbReference>
<accession>A0AAE0DIA3</accession>
<keyword evidence="9" id="KW-0233">DNA recombination</keyword>
<feature type="coiled-coil region" evidence="12">
    <location>
        <begin position="920"/>
        <end position="979"/>
    </location>
</feature>
<keyword evidence="7" id="KW-0067">ATP-binding</keyword>
<feature type="region of interest" description="Disordered" evidence="13">
    <location>
        <begin position="445"/>
        <end position="472"/>
    </location>
</feature>
<dbReference type="AlphaFoldDB" id="A0AAE0DIA3"/>
<evidence type="ECO:0000256" key="9">
    <source>
        <dbReference type="ARBA" id="ARBA00023172"/>
    </source>
</evidence>
<dbReference type="GO" id="GO:0000724">
    <property type="term" value="P:double-strand break repair via homologous recombination"/>
    <property type="evidence" value="ECO:0007669"/>
    <property type="project" value="TreeGrafter"/>
</dbReference>
<dbReference type="GO" id="GO:0035861">
    <property type="term" value="C:site of double-strand break"/>
    <property type="evidence" value="ECO:0007669"/>
    <property type="project" value="TreeGrafter"/>
</dbReference>
<evidence type="ECO:0000256" key="6">
    <source>
        <dbReference type="ARBA" id="ARBA00022763"/>
    </source>
</evidence>
<evidence type="ECO:0000256" key="7">
    <source>
        <dbReference type="ARBA" id="ARBA00022840"/>
    </source>
</evidence>
<keyword evidence="4" id="KW-0158">Chromosome</keyword>
<dbReference type="EMBL" id="JASNWA010000010">
    <property type="protein sequence ID" value="KAK3168043.1"/>
    <property type="molecule type" value="Genomic_DNA"/>
</dbReference>
<keyword evidence="6" id="KW-0227">DNA damage</keyword>
<evidence type="ECO:0000256" key="4">
    <source>
        <dbReference type="ARBA" id="ARBA00022454"/>
    </source>
</evidence>
<dbReference type="PANTHER" id="PTHR19306">
    <property type="entry name" value="STRUCTURAL MAINTENANCE OF CHROMOSOMES 5,6 SMC5, SMC6"/>
    <property type="match status" value="1"/>
</dbReference>
<dbReference type="Proteomes" id="UP001276659">
    <property type="component" value="Unassembled WGS sequence"/>
</dbReference>
<evidence type="ECO:0000259" key="14">
    <source>
        <dbReference type="Pfam" id="PF02463"/>
    </source>
</evidence>
<evidence type="ECO:0000256" key="8">
    <source>
        <dbReference type="ARBA" id="ARBA00023054"/>
    </source>
</evidence>
<evidence type="ECO:0000256" key="12">
    <source>
        <dbReference type="SAM" id="Coils"/>
    </source>
</evidence>
<protein>
    <recommendedName>
        <fullName evidence="14">RecF/RecN/SMC N-terminal domain-containing protein</fullName>
    </recommendedName>
</protein>
<keyword evidence="8 12" id="KW-0175">Coiled coil</keyword>
<proteinExistence type="inferred from homology"/>
<evidence type="ECO:0000313" key="16">
    <source>
        <dbReference type="Proteomes" id="UP001276659"/>
    </source>
</evidence>
<name>A0AAE0DIA3_9LECA</name>
<feature type="compositionally biased region" description="Acidic residues" evidence="13">
    <location>
        <begin position="57"/>
        <end position="73"/>
    </location>
</feature>
<evidence type="ECO:0000256" key="11">
    <source>
        <dbReference type="ARBA" id="ARBA00023242"/>
    </source>
</evidence>
<evidence type="ECO:0000256" key="13">
    <source>
        <dbReference type="SAM" id="MobiDB-lite"/>
    </source>
</evidence>
<dbReference type="GO" id="GO:0030915">
    <property type="term" value="C:Smc5-Smc6 complex"/>
    <property type="evidence" value="ECO:0007669"/>
    <property type="project" value="TreeGrafter"/>
</dbReference>
<dbReference type="Pfam" id="PF02463">
    <property type="entry name" value="SMC_N"/>
    <property type="match status" value="1"/>
</dbReference>
<evidence type="ECO:0000256" key="3">
    <source>
        <dbReference type="ARBA" id="ARBA00006793"/>
    </source>
</evidence>
<organism evidence="15 16">
    <name type="scientific">Lepraria neglecta</name>
    <dbReference type="NCBI Taxonomy" id="209136"/>
    <lineage>
        <taxon>Eukaryota</taxon>
        <taxon>Fungi</taxon>
        <taxon>Dikarya</taxon>
        <taxon>Ascomycota</taxon>
        <taxon>Pezizomycotina</taxon>
        <taxon>Lecanoromycetes</taxon>
        <taxon>OSLEUM clade</taxon>
        <taxon>Lecanoromycetidae</taxon>
        <taxon>Lecanorales</taxon>
        <taxon>Lecanorineae</taxon>
        <taxon>Stereocaulaceae</taxon>
        <taxon>Lepraria</taxon>
    </lineage>
</organism>
<dbReference type="GO" id="GO:0003684">
    <property type="term" value="F:damaged DNA binding"/>
    <property type="evidence" value="ECO:0007669"/>
    <property type="project" value="TreeGrafter"/>
</dbReference>
<comment type="subcellular location">
    <subcellularLocation>
        <location evidence="2">Chromosome</location>
    </subcellularLocation>
    <subcellularLocation>
        <location evidence="1">Nucleus</location>
    </subcellularLocation>
</comment>
<gene>
    <name evidence="15" type="ORF">OEA41_004489</name>
</gene>
<dbReference type="SUPFAM" id="SSF52540">
    <property type="entry name" value="P-loop containing nucleoside triphosphate hydrolases"/>
    <property type="match status" value="1"/>
</dbReference>
<dbReference type="GO" id="GO:0005634">
    <property type="term" value="C:nucleus"/>
    <property type="evidence" value="ECO:0007669"/>
    <property type="project" value="UniProtKB-SubCell"/>
</dbReference>